<protein>
    <submittedName>
        <fullName evidence="5">Pirin family protein</fullName>
    </submittedName>
</protein>
<evidence type="ECO:0000259" key="4">
    <source>
        <dbReference type="Pfam" id="PF05726"/>
    </source>
</evidence>
<dbReference type="InterPro" id="IPR012093">
    <property type="entry name" value="Pirin"/>
</dbReference>
<sequence>MNREAVDPSDAIETMILPRSRDLGGFEVSRVLPAIGKRMVGPFIFLDQMGPTTLSPQHGLDVLPHPHIGLSTVTYLFEGTIVHRDSVGSVQAIEPGAVNWMTAGSGIAHSERTPPEQRQQPSRIFGIQSWVALPKSQEEVAPSFVHHGADTLPHFEMEGSQVRVIAGSMFGATSPVATASPLFYAEIRMSTGSSFGVPAEFQERAIYLIDGQIELDGKVFDAARLLVLKHGPAFRLRAVTPVHLLLLGGEPMDGPRYIWWNFVSSSQARIEAAKADWKARRFDRVIGETEFIPLPE</sequence>
<dbReference type="EMBL" id="JAXCLW010000011">
    <property type="protein sequence ID" value="MDY0885558.1"/>
    <property type="molecule type" value="Genomic_DNA"/>
</dbReference>
<evidence type="ECO:0000313" key="5">
    <source>
        <dbReference type="EMBL" id="MDY0885558.1"/>
    </source>
</evidence>
<dbReference type="Pfam" id="PF05726">
    <property type="entry name" value="Pirin_C"/>
    <property type="match status" value="1"/>
</dbReference>
<dbReference type="InterPro" id="IPR008778">
    <property type="entry name" value="Pirin_C_dom"/>
</dbReference>
<dbReference type="Gene3D" id="2.60.120.10">
    <property type="entry name" value="Jelly Rolls"/>
    <property type="match status" value="2"/>
</dbReference>
<comment type="similarity">
    <text evidence="1 2">Belongs to the pirin family.</text>
</comment>
<name>A0ABU5EK08_9PROT</name>
<gene>
    <name evidence="5" type="ORF">SMD27_22150</name>
</gene>
<dbReference type="InterPro" id="IPR011051">
    <property type="entry name" value="RmlC_Cupin_sf"/>
</dbReference>
<reference evidence="5 6" key="1">
    <citation type="journal article" date="2016" name="Antonie Van Leeuwenhoek">
        <title>Dongia soli sp. nov., isolated from soil from Dokdo, Korea.</title>
        <authorList>
            <person name="Kim D.U."/>
            <person name="Lee H."/>
            <person name="Kim H."/>
            <person name="Kim S.G."/>
            <person name="Ka J.O."/>
        </authorList>
    </citation>
    <scope>NUCLEOTIDE SEQUENCE [LARGE SCALE GENOMIC DNA]</scope>
    <source>
        <strain evidence="5 6">D78</strain>
    </source>
</reference>
<dbReference type="CDD" id="cd02909">
    <property type="entry name" value="cupin_pirin_N"/>
    <property type="match status" value="1"/>
</dbReference>
<dbReference type="RefSeq" id="WP_320510633.1">
    <property type="nucleotide sequence ID" value="NZ_JAXCLW010000011.1"/>
</dbReference>
<feature type="domain" description="Pirin C-terminal" evidence="4">
    <location>
        <begin position="184"/>
        <end position="283"/>
    </location>
</feature>
<dbReference type="PANTHER" id="PTHR13903">
    <property type="entry name" value="PIRIN-RELATED"/>
    <property type="match status" value="1"/>
</dbReference>
<evidence type="ECO:0000313" key="6">
    <source>
        <dbReference type="Proteomes" id="UP001279642"/>
    </source>
</evidence>
<dbReference type="Pfam" id="PF02678">
    <property type="entry name" value="Pirin"/>
    <property type="match status" value="1"/>
</dbReference>
<dbReference type="PIRSF" id="PIRSF006232">
    <property type="entry name" value="Pirin"/>
    <property type="match status" value="1"/>
</dbReference>
<organism evidence="5 6">
    <name type="scientific">Dongia soli</name>
    <dbReference type="NCBI Taxonomy" id="600628"/>
    <lineage>
        <taxon>Bacteria</taxon>
        <taxon>Pseudomonadati</taxon>
        <taxon>Pseudomonadota</taxon>
        <taxon>Alphaproteobacteria</taxon>
        <taxon>Rhodospirillales</taxon>
        <taxon>Dongiaceae</taxon>
        <taxon>Dongia</taxon>
    </lineage>
</organism>
<dbReference type="Proteomes" id="UP001279642">
    <property type="component" value="Unassembled WGS sequence"/>
</dbReference>
<dbReference type="CDD" id="cd02247">
    <property type="entry name" value="cupin_pirin_C"/>
    <property type="match status" value="1"/>
</dbReference>
<dbReference type="PANTHER" id="PTHR13903:SF8">
    <property type="entry name" value="PIRIN"/>
    <property type="match status" value="1"/>
</dbReference>
<feature type="domain" description="Pirin N-terminal" evidence="3">
    <location>
        <begin position="26"/>
        <end position="131"/>
    </location>
</feature>
<dbReference type="InterPro" id="IPR003829">
    <property type="entry name" value="Pirin_N_dom"/>
</dbReference>
<evidence type="ECO:0000259" key="3">
    <source>
        <dbReference type="Pfam" id="PF02678"/>
    </source>
</evidence>
<proteinExistence type="inferred from homology"/>
<accession>A0ABU5EK08</accession>
<dbReference type="SUPFAM" id="SSF51182">
    <property type="entry name" value="RmlC-like cupins"/>
    <property type="match status" value="1"/>
</dbReference>
<keyword evidence="6" id="KW-1185">Reference proteome</keyword>
<evidence type="ECO:0000256" key="1">
    <source>
        <dbReference type="ARBA" id="ARBA00008416"/>
    </source>
</evidence>
<evidence type="ECO:0000256" key="2">
    <source>
        <dbReference type="RuleBase" id="RU003457"/>
    </source>
</evidence>
<dbReference type="InterPro" id="IPR014710">
    <property type="entry name" value="RmlC-like_jellyroll"/>
</dbReference>
<comment type="caution">
    <text evidence="5">The sequence shown here is derived from an EMBL/GenBank/DDBJ whole genome shotgun (WGS) entry which is preliminary data.</text>
</comment>